<dbReference type="EMBL" id="ML995831">
    <property type="protein sequence ID" value="KAF2769749.1"/>
    <property type="molecule type" value="Genomic_DNA"/>
</dbReference>
<evidence type="ECO:0000313" key="1">
    <source>
        <dbReference type="EMBL" id="KAF2769749.1"/>
    </source>
</evidence>
<gene>
    <name evidence="1" type="ORF">EJ03DRAFT_87842</name>
</gene>
<accession>A0A6G1LB04</accession>
<sequence length="165" mass="18175">MFAVRQNIPARHKDELVTVMLTIQNEFVAGLELLFALGTPPSAIKILAQRAGGREGLPSTFSVESLRTYTVKTFLDGVKTVLKSGCEECVTLPLNGEAQLPLYTLITSLRCAGLDDMGKATFCYQYLSLWKNGGDDRDTSAQVLDRTERSFRVALAQSQGRRGDR</sequence>
<reference evidence="1" key="1">
    <citation type="journal article" date="2020" name="Stud. Mycol.">
        <title>101 Dothideomycetes genomes: a test case for predicting lifestyles and emergence of pathogens.</title>
        <authorList>
            <person name="Haridas S."/>
            <person name="Albert R."/>
            <person name="Binder M."/>
            <person name="Bloem J."/>
            <person name="Labutti K."/>
            <person name="Salamov A."/>
            <person name="Andreopoulos B."/>
            <person name="Baker S."/>
            <person name="Barry K."/>
            <person name="Bills G."/>
            <person name="Bluhm B."/>
            <person name="Cannon C."/>
            <person name="Castanera R."/>
            <person name="Culley D."/>
            <person name="Daum C."/>
            <person name="Ezra D."/>
            <person name="Gonzalez J."/>
            <person name="Henrissat B."/>
            <person name="Kuo A."/>
            <person name="Liang C."/>
            <person name="Lipzen A."/>
            <person name="Lutzoni F."/>
            <person name="Magnuson J."/>
            <person name="Mondo S."/>
            <person name="Nolan M."/>
            <person name="Ohm R."/>
            <person name="Pangilinan J."/>
            <person name="Park H.-J."/>
            <person name="Ramirez L."/>
            <person name="Alfaro M."/>
            <person name="Sun H."/>
            <person name="Tritt A."/>
            <person name="Yoshinaga Y."/>
            <person name="Zwiers L.-H."/>
            <person name="Turgeon B."/>
            <person name="Goodwin S."/>
            <person name="Spatafora J."/>
            <person name="Crous P."/>
            <person name="Grigoriev I."/>
        </authorList>
    </citation>
    <scope>NUCLEOTIDE SEQUENCE</scope>
    <source>
        <strain evidence="1">CBS 116005</strain>
    </source>
</reference>
<evidence type="ECO:0000313" key="2">
    <source>
        <dbReference type="Proteomes" id="UP000799436"/>
    </source>
</evidence>
<name>A0A6G1LB04_9PEZI</name>
<keyword evidence="2" id="KW-1185">Reference proteome</keyword>
<proteinExistence type="predicted"/>
<organism evidence="1 2">
    <name type="scientific">Teratosphaeria nubilosa</name>
    <dbReference type="NCBI Taxonomy" id="161662"/>
    <lineage>
        <taxon>Eukaryota</taxon>
        <taxon>Fungi</taxon>
        <taxon>Dikarya</taxon>
        <taxon>Ascomycota</taxon>
        <taxon>Pezizomycotina</taxon>
        <taxon>Dothideomycetes</taxon>
        <taxon>Dothideomycetidae</taxon>
        <taxon>Mycosphaerellales</taxon>
        <taxon>Teratosphaeriaceae</taxon>
        <taxon>Teratosphaeria</taxon>
    </lineage>
</organism>
<protein>
    <submittedName>
        <fullName evidence="1">Uncharacterized protein</fullName>
    </submittedName>
</protein>
<dbReference type="Proteomes" id="UP000799436">
    <property type="component" value="Unassembled WGS sequence"/>
</dbReference>
<dbReference type="AlphaFoldDB" id="A0A6G1LB04"/>